<gene>
    <name evidence="1" type="ORF">NDU88_008540</name>
</gene>
<accession>A0AAV7PQN9</accession>
<proteinExistence type="predicted"/>
<keyword evidence="2" id="KW-1185">Reference proteome</keyword>
<dbReference type="Proteomes" id="UP001066276">
    <property type="component" value="Chromosome 7"/>
</dbReference>
<name>A0AAV7PQN9_PLEWA</name>
<sequence>MASGPPMSGLLGATIPCDRLPQPNACGLTLLTYSAAALFNAAHGACCGPAHATLLRQQPLRLAYTPHAGLVALAHVALLT</sequence>
<protein>
    <submittedName>
        <fullName evidence="1">Uncharacterized protein</fullName>
    </submittedName>
</protein>
<reference evidence="1" key="1">
    <citation type="journal article" date="2022" name="bioRxiv">
        <title>Sequencing and chromosome-scale assembly of the giantPleurodeles waltlgenome.</title>
        <authorList>
            <person name="Brown T."/>
            <person name="Elewa A."/>
            <person name="Iarovenko S."/>
            <person name="Subramanian E."/>
            <person name="Araus A.J."/>
            <person name="Petzold A."/>
            <person name="Susuki M."/>
            <person name="Suzuki K.-i.T."/>
            <person name="Hayashi T."/>
            <person name="Toyoda A."/>
            <person name="Oliveira C."/>
            <person name="Osipova E."/>
            <person name="Leigh N.D."/>
            <person name="Simon A."/>
            <person name="Yun M.H."/>
        </authorList>
    </citation>
    <scope>NUCLEOTIDE SEQUENCE</scope>
    <source>
        <strain evidence="1">20211129_DDA</strain>
        <tissue evidence="1">Liver</tissue>
    </source>
</reference>
<dbReference type="AlphaFoldDB" id="A0AAV7PQN9"/>
<evidence type="ECO:0000313" key="1">
    <source>
        <dbReference type="EMBL" id="KAJ1130184.1"/>
    </source>
</evidence>
<organism evidence="1 2">
    <name type="scientific">Pleurodeles waltl</name>
    <name type="common">Iberian ribbed newt</name>
    <dbReference type="NCBI Taxonomy" id="8319"/>
    <lineage>
        <taxon>Eukaryota</taxon>
        <taxon>Metazoa</taxon>
        <taxon>Chordata</taxon>
        <taxon>Craniata</taxon>
        <taxon>Vertebrata</taxon>
        <taxon>Euteleostomi</taxon>
        <taxon>Amphibia</taxon>
        <taxon>Batrachia</taxon>
        <taxon>Caudata</taxon>
        <taxon>Salamandroidea</taxon>
        <taxon>Salamandridae</taxon>
        <taxon>Pleurodelinae</taxon>
        <taxon>Pleurodeles</taxon>
    </lineage>
</organism>
<evidence type="ECO:0000313" key="2">
    <source>
        <dbReference type="Proteomes" id="UP001066276"/>
    </source>
</evidence>
<dbReference type="EMBL" id="JANPWB010000011">
    <property type="protein sequence ID" value="KAJ1130184.1"/>
    <property type="molecule type" value="Genomic_DNA"/>
</dbReference>
<comment type="caution">
    <text evidence="1">The sequence shown here is derived from an EMBL/GenBank/DDBJ whole genome shotgun (WGS) entry which is preliminary data.</text>
</comment>